<accession>A0A2G8KG43</accession>
<reference evidence="1 2" key="1">
    <citation type="journal article" date="2017" name="PLoS Biol.">
        <title>The sea cucumber genome provides insights into morphological evolution and visceral regeneration.</title>
        <authorList>
            <person name="Zhang X."/>
            <person name="Sun L."/>
            <person name="Yuan J."/>
            <person name="Sun Y."/>
            <person name="Gao Y."/>
            <person name="Zhang L."/>
            <person name="Li S."/>
            <person name="Dai H."/>
            <person name="Hamel J.F."/>
            <person name="Liu C."/>
            <person name="Yu Y."/>
            <person name="Liu S."/>
            <person name="Lin W."/>
            <person name="Guo K."/>
            <person name="Jin S."/>
            <person name="Xu P."/>
            <person name="Storey K.B."/>
            <person name="Huan P."/>
            <person name="Zhang T."/>
            <person name="Zhou Y."/>
            <person name="Zhang J."/>
            <person name="Lin C."/>
            <person name="Li X."/>
            <person name="Xing L."/>
            <person name="Huo D."/>
            <person name="Sun M."/>
            <person name="Wang L."/>
            <person name="Mercier A."/>
            <person name="Li F."/>
            <person name="Yang H."/>
            <person name="Xiang J."/>
        </authorList>
    </citation>
    <scope>NUCLEOTIDE SEQUENCE [LARGE SCALE GENOMIC DNA]</scope>
    <source>
        <strain evidence="1">Shaxun</strain>
        <tissue evidence="1">Muscle</tissue>
    </source>
</reference>
<evidence type="ECO:0000313" key="1">
    <source>
        <dbReference type="EMBL" id="PIK46940.1"/>
    </source>
</evidence>
<dbReference type="InterPro" id="IPR029171">
    <property type="entry name" value="DUF4638"/>
</dbReference>
<sequence>MSTFEILDYVRSFENKFFEFIPQTKKPFISTLLVKRSIFLPHYQLIALQEGLIPAAVSRVNNQQAVLATTVYTDQLPKRALPLKLVAAETLYLLFDFQIRRTEMLNSDHWSSQKQLDITTNIELKRSNMMLTNLKSFVIPKAGSRKRYFKQTFVNEMEVNYKDGAKVREDAKHHPQPDFEIPADTLAELEAICGSSTQGYFNQKGFGNRRGRFKQLVKELLMKRMPAAARKRHLAEFDPLEALQCRYLRLSPSNIEDLMTACKEAGVEVDFLHPHSNVEDLSEYVFGHKSDQ</sequence>
<dbReference type="Proteomes" id="UP000230750">
    <property type="component" value="Unassembled WGS sequence"/>
</dbReference>
<dbReference type="Pfam" id="PF15472">
    <property type="entry name" value="DUF4638"/>
    <property type="match status" value="1"/>
</dbReference>
<comment type="caution">
    <text evidence="1">The sequence shown here is derived from an EMBL/GenBank/DDBJ whole genome shotgun (WGS) entry which is preliminary data.</text>
</comment>
<keyword evidence="2" id="KW-1185">Reference proteome</keyword>
<evidence type="ECO:0000313" key="2">
    <source>
        <dbReference type="Proteomes" id="UP000230750"/>
    </source>
</evidence>
<gene>
    <name evidence="1" type="ORF">BSL78_16200</name>
</gene>
<dbReference type="PANTHER" id="PTHR35679:SF1">
    <property type="entry name" value="RIKEN CDNA 4933402J07 GENE"/>
    <property type="match status" value="1"/>
</dbReference>
<protein>
    <submittedName>
        <fullName evidence="1">Uncharacterized protein</fullName>
    </submittedName>
</protein>
<dbReference type="OrthoDB" id="10071349at2759"/>
<dbReference type="EMBL" id="MRZV01000611">
    <property type="protein sequence ID" value="PIK46940.1"/>
    <property type="molecule type" value="Genomic_DNA"/>
</dbReference>
<dbReference type="AlphaFoldDB" id="A0A2G8KG43"/>
<name>A0A2G8KG43_STIJA</name>
<dbReference type="PANTHER" id="PTHR35679">
    <property type="entry name" value="RIKEN CDNA 4933402J07 GENE"/>
    <property type="match status" value="1"/>
</dbReference>
<organism evidence="1 2">
    <name type="scientific">Stichopus japonicus</name>
    <name type="common">Sea cucumber</name>
    <dbReference type="NCBI Taxonomy" id="307972"/>
    <lineage>
        <taxon>Eukaryota</taxon>
        <taxon>Metazoa</taxon>
        <taxon>Echinodermata</taxon>
        <taxon>Eleutherozoa</taxon>
        <taxon>Echinozoa</taxon>
        <taxon>Holothuroidea</taxon>
        <taxon>Aspidochirotacea</taxon>
        <taxon>Aspidochirotida</taxon>
        <taxon>Stichopodidae</taxon>
        <taxon>Apostichopus</taxon>
    </lineage>
</organism>
<proteinExistence type="predicted"/>